<organism evidence="9 10">
    <name type="scientific">Latilactobacillus fuchuensis DSM 14340 = JCM 11249</name>
    <dbReference type="NCBI Taxonomy" id="1423747"/>
    <lineage>
        <taxon>Bacteria</taxon>
        <taxon>Bacillati</taxon>
        <taxon>Bacillota</taxon>
        <taxon>Bacilli</taxon>
        <taxon>Lactobacillales</taxon>
        <taxon>Lactobacillaceae</taxon>
        <taxon>Latilactobacillus</taxon>
    </lineage>
</organism>
<dbReference type="FunFam" id="2.70.70.10:FF:000001">
    <property type="entry name" value="PTS system glucose-specific IIA component"/>
    <property type="match status" value="1"/>
</dbReference>
<dbReference type="PATRIC" id="fig|1423747.3.peg.1632"/>
<dbReference type="NCBIfam" id="TIGR00830">
    <property type="entry name" value="PTBA"/>
    <property type="match status" value="1"/>
</dbReference>
<evidence type="ECO:0000256" key="7">
    <source>
        <dbReference type="ARBA" id="ARBA00022777"/>
    </source>
</evidence>
<dbReference type="PROSITE" id="PS51093">
    <property type="entry name" value="PTS_EIIA_TYPE_1"/>
    <property type="match status" value="1"/>
</dbReference>
<keyword evidence="7" id="KW-0418">Kinase</keyword>
<dbReference type="GO" id="GO:0016301">
    <property type="term" value="F:kinase activity"/>
    <property type="evidence" value="ECO:0007669"/>
    <property type="project" value="UniProtKB-KW"/>
</dbReference>
<keyword evidence="4" id="KW-0762">Sugar transport</keyword>
<keyword evidence="3" id="KW-0813">Transport</keyword>
<keyword evidence="5 9" id="KW-0808">Transferase</keyword>
<dbReference type="eggNOG" id="COG2190">
    <property type="taxonomic scope" value="Bacteria"/>
</dbReference>
<dbReference type="Proteomes" id="UP000051264">
    <property type="component" value="Unassembled WGS sequence"/>
</dbReference>
<evidence type="ECO:0000256" key="5">
    <source>
        <dbReference type="ARBA" id="ARBA00022679"/>
    </source>
</evidence>
<dbReference type="PROSITE" id="PS00371">
    <property type="entry name" value="PTS_EIIA_TYPE_1_HIS"/>
    <property type="match status" value="1"/>
</dbReference>
<dbReference type="OrthoDB" id="9769191at2"/>
<dbReference type="RefSeq" id="WP_025083539.1">
    <property type="nucleotide sequence ID" value="NZ_AZEX01000045.1"/>
</dbReference>
<dbReference type="Gene3D" id="2.70.70.10">
    <property type="entry name" value="Glucose Permease (Domain IIA)"/>
    <property type="match status" value="1"/>
</dbReference>
<dbReference type="GO" id="GO:0009401">
    <property type="term" value="P:phosphoenolpyruvate-dependent sugar phosphotransferase system"/>
    <property type="evidence" value="ECO:0007669"/>
    <property type="project" value="UniProtKB-KW"/>
</dbReference>
<comment type="caution">
    <text evidence="9">The sequence shown here is derived from an EMBL/GenBank/DDBJ whole genome shotgun (WGS) entry which is preliminary data.</text>
</comment>
<dbReference type="AlphaFoldDB" id="A0A0R1RQJ1"/>
<evidence type="ECO:0000256" key="2">
    <source>
        <dbReference type="ARBA" id="ARBA00004651"/>
    </source>
</evidence>
<dbReference type="InterPro" id="IPR011055">
    <property type="entry name" value="Dup_hybrid_motif"/>
</dbReference>
<protein>
    <submittedName>
        <fullName evidence="9">Phosphotransferase system IIA component</fullName>
    </submittedName>
</protein>
<name>A0A0R1RQJ1_9LACO</name>
<evidence type="ECO:0000259" key="8">
    <source>
        <dbReference type="PROSITE" id="PS51093"/>
    </source>
</evidence>
<reference evidence="9 10" key="1">
    <citation type="journal article" date="2015" name="Genome Announc.">
        <title>Expanding the biotechnology potential of lactobacilli through comparative genomics of 213 strains and associated genera.</title>
        <authorList>
            <person name="Sun Z."/>
            <person name="Harris H.M."/>
            <person name="McCann A."/>
            <person name="Guo C."/>
            <person name="Argimon S."/>
            <person name="Zhang W."/>
            <person name="Yang X."/>
            <person name="Jeffery I.B."/>
            <person name="Cooney J.C."/>
            <person name="Kagawa T.F."/>
            <person name="Liu W."/>
            <person name="Song Y."/>
            <person name="Salvetti E."/>
            <person name="Wrobel A."/>
            <person name="Rasinkangas P."/>
            <person name="Parkhill J."/>
            <person name="Rea M.C."/>
            <person name="O'Sullivan O."/>
            <person name="Ritari J."/>
            <person name="Douillard F.P."/>
            <person name="Paul Ross R."/>
            <person name="Yang R."/>
            <person name="Briner A.E."/>
            <person name="Felis G.E."/>
            <person name="de Vos W.M."/>
            <person name="Barrangou R."/>
            <person name="Klaenhammer T.R."/>
            <person name="Caufield P.W."/>
            <person name="Cui Y."/>
            <person name="Zhang H."/>
            <person name="O'Toole P.W."/>
        </authorList>
    </citation>
    <scope>NUCLEOTIDE SEQUENCE [LARGE SCALE GENOMIC DNA]</scope>
    <source>
        <strain evidence="9 10">DSM 14340</strain>
    </source>
</reference>
<dbReference type="PANTHER" id="PTHR45008:SF1">
    <property type="entry name" value="PTS SYSTEM GLUCOSE-SPECIFIC EIIA COMPONENT"/>
    <property type="match status" value="1"/>
</dbReference>
<dbReference type="GO" id="GO:0005737">
    <property type="term" value="C:cytoplasm"/>
    <property type="evidence" value="ECO:0007669"/>
    <property type="project" value="UniProtKB-SubCell"/>
</dbReference>
<evidence type="ECO:0000256" key="3">
    <source>
        <dbReference type="ARBA" id="ARBA00022448"/>
    </source>
</evidence>
<feature type="domain" description="PTS EIIA type-1" evidence="8">
    <location>
        <begin position="30"/>
        <end position="134"/>
    </location>
</feature>
<dbReference type="GO" id="GO:0005886">
    <property type="term" value="C:plasma membrane"/>
    <property type="evidence" value="ECO:0007669"/>
    <property type="project" value="UniProtKB-SubCell"/>
</dbReference>
<sequence length="163" mass="17477">MFKLFKAKEVSTELAAPITGQFVPLDQVADPVFAQKMAGDGFGVQPTSDTVYSPVSGTITNIFKTKHALGIKTDSGLEILVHIGLDTVELAGKPFEILVEEGQSVSTTTQLAKVDFEMIRESQKAETVLVLVTNMDRVKTLTFEKAADVTVSAAETVGTVITQ</sequence>
<gene>
    <name evidence="9" type="ORF">FC69_GL001604</name>
</gene>
<evidence type="ECO:0000256" key="6">
    <source>
        <dbReference type="ARBA" id="ARBA00022683"/>
    </source>
</evidence>
<dbReference type="STRING" id="1423747.FC69_GL001604"/>
<dbReference type="EMBL" id="AZEX01000045">
    <property type="protein sequence ID" value="KRL59517.1"/>
    <property type="molecule type" value="Genomic_DNA"/>
</dbReference>
<evidence type="ECO:0000256" key="4">
    <source>
        <dbReference type="ARBA" id="ARBA00022597"/>
    </source>
</evidence>
<accession>A0A0R1RQJ1</accession>
<keyword evidence="6" id="KW-0598">Phosphotransferase system</keyword>
<dbReference type="Pfam" id="PF00358">
    <property type="entry name" value="PTS_EIIA_1"/>
    <property type="match status" value="1"/>
</dbReference>
<dbReference type="SUPFAM" id="SSF51261">
    <property type="entry name" value="Duplicated hybrid motif"/>
    <property type="match status" value="1"/>
</dbReference>
<dbReference type="PANTHER" id="PTHR45008">
    <property type="entry name" value="PTS SYSTEM GLUCOSE-SPECIFIC EIIA COMPONENT"/>
    <property type="match status" value="1"/>
</dbReference>
<evidence type="ECO:0000313" key="9">
    <source>
        <dbReference type="EMBL" id="KRL59517.1"/>
    </source>
</evidence>
<evidence type="ECO:0000313" key="10">
    <source>
        <dbReference type="Proteomes" id="UP000051264"/>
    </source>
</evidence>
<comment type="subcellular location">
    <subcellularLocation>
        <location evidence="2">Cell membrane</location>
        <topology evidence="2">Multi-pass membrane protein</topology>
    </subcellularLocation>
    <subcellularLocation>
        <location evidence="1">Cytoplasm</location>
    </subcellularLocation>
</comment>
<evidence type="ECO:0000256" key="1">
    <source>
        <dbReference type="ARBA" id="ARBA00004496"/>
    </source>
</evidence>
<dbReference type="InterPro" id="IPR001127">
    <property type="entry name" value="PTS_EIIA_1_perm"/>
</dbReference>
<dbReference type="InterPro" id="IPR050890">
    <property type="entry name" value="PTS_EIIA_component"/>
</dbReference>
<proteinExistence type="predicted"/>